<evidence type="ECO:0000256" key="8">
    <source>
        <dbReference type="ARBA" id="ARBA00022679"/>
    </source>
</evidence>
<evidence type="ECO:0000256" key="5">
    <source>
        <dbReference type="ARBA" id="ARBA00012697"/>
    </source>
</evidence>
<evidence type="ECO:0000256" key="3">
    <source>
        <dbReference type="ARBA" id="ARBA00004925"/>
    </source>
</evidence>
<feature type="domain" description="N-acetyltransferase" evidence="15">
    <location>
        <begin position="394"/>
        <end position="562"/>
    </location>
</feature>
<dbReference type="GO" id="GO:0005759">
    <property type="term" value="C:mitochondrial matrix"/>
    <property type="evidence" value="ECO:0007669"/>
    <property type="project" value="TreeGrafter"/>
</dbReference>
<evidence type="ECO:0000256" key="6">
    <source>
        <dbReference type="ARBA" id="ARBA00018802"/>
    </source>
</evidence>
<dbReference type="RefSeq" id="XP_056083044.1">
    <property type="nucleotide sequence ID" value="XM_056228979.1"/>
</dbReference>
<dbReference type="PIRSF" id="PIRSF007892">
    <property type="entry name" value="NAGS_fungal"/>
    <property type="match status" value="1"/>
</dbReference>
<proteinExistence type="inferred from homology"/>
<keyword evidence="10 14" id="KW-0496">Mitochondrion</keyword>
<dbReference type="FunFam" id="3.40.630.30:FF:000049">
    <property type="entry name" value="Amino-acid acetyltransferase, mitochondrial"/>
    <property type="match status" value="1"/>
</dbReference>
<comment type="function">
    <text evidence="1 14">N-acetylglutamate synthase involved in arginine biosynthesis.</text>
</comment>
<comment type="subunit">
    <text evidence="13">Interacts with the acetylglutamate kinase chain of AGR5,6.</text>
</comment>
<dbReference type="PANTHER" id="PTHR23342">
    <property type="entry name" value="N-ACETYLGLUTAMATE SYNTHASE"/>
    <property type="match status" value="1"/>
</dbReference>
<organism evidence="16 17">
    <name type="scientific">Saccharomyces kudriavzevii (strain ATCC MYA-4449 / AS 2.2408 / CBS 8840 / NBRC 1802 / NCYC 2889)</name>
    <name type="common">Yeast</name>
    <dbReference type="NCBI Taxonomy" id="226230"/>
    <lineage>
        <taxon>Eukaryota</taxon>
        <taxon>Fungi</taxon>
        <taxon>Dikarya</taxon>
        <taxon>Ascomycota</taxon>
        <taxon>Saccharomycotina</taxon>
        <taxon>Saccharomycetes</taxon>
        <taxon>Saccharomycetales</taxon>
        <taxon>Saccharomycetaceae</taxon>
        <taxon>Saccharomyces</taxon>
    </lineage>
</organism>
<dbReference type="InterPro" id="IPR011190">
    <property type="entry name" value="GlcNAc_Synth_fun"/>
</dbReference>
<comment type="subcellular location">
    <subcellularLocation>
        <location evidence="2 14">Mitochondrion</location>
    </subcellularLocation>
</comment>
<evidence type="ECO:0000313" key="16">
    <source>
        <dbReference type="EMBL" id="CAI4043680.1"/>
    </source>
</evidence>
<evidence type="ECO:0000256" key="4">
    <source>
        <dbReference type="ARBA" id="ARBA00008694"/>
    </source>
</evidence>
<comment type="pathway">
    <text evidence="3 14">Amino-acid biosynthesis; L-arginine biosynthesis; N(2)-acetyl-L-ornithine from L-glutamate: step 1/4.</text>
</comment>
<reference evidence="16" key="1">
    <citation type="submission" date="2022-10" db="EMBL/GenBank/DDBJ databases">
        <authorList>
            <person name="Byrne P K."/>
        </authorList>
    </citation>
    <scope>NUCLEOTIDE SEQUENCE</scope>
    <source>
        <strain evidence="16">IFO1802</strain>
    </source>
</reference>
<evidence type="ECO:0000256" key="10">
    <source>
        <dbReference type="ARBA" id="ARBA00023128"/>
    </source>
</evidence>
<evidence type="ECO:0000313" key="17">
    <source>
        <dbReference type="Proteomes" id="UP001162087"/>
    </source>
</evidence>
<dbReference type="Pfam" id="PF04768">
    <property type="entry name" value="NAT"/>
    <property type="match status" value="1"/>
</dbReference>
<dbReference type="GO" id="GO:0006526">
    <property type="term" value="P:L-arginine biosynthetic process"/>
    <property type="evidence" value="ECO:0007669"/>
    <property type="project" value="TreeGrafter"/>
</dbReference>
<evidence type="ECO:0000259" key="15">
    <source>
        <dbReference type="PROSITE" id="PS51731"/>
    </source>
</evidence>
<sequence>MWKHIFTHGLRYNQPNASSKSLILSVLNSTATKREAKDYLSKYRNGNGQHNHCLFFIRDLHEVAPAILTQVSSAIKRLGMLGLRPIFAIPPSPSPSRVNIQAELLDSIVTNADMRPLHLKEGLTKSRTGLYHSALSRQSKLFDIANSDMIPIIKPYVYNQETASEFMTTDVVKFMNCLCQGDIPHIDKFFILNEAGGIPSGERHDNAHVFINLSQEFRHLFSSLSHNIRTLRKPEPRSQDLLHRMELHAKQDEISSLECEYHNHLEDLLLMNKVLSNLAPAATGLITTIKAAALSSDRRNPLVYNLLTDRSLISSSLPRFKKNSIEMDSSTDALSEHTWYELPSQPANTAPSNSDAVLVTTVLKRGVHIKTYDYKTLTQFNSIGLPKEFHVPETGEEPPANSFKLDINKFKAIIDQSFKRSLDVRDYLNRINGRIATIIVIGDYEGIAILTYEGPEKDPFVYLDKFAVLPHLKGSLGISDIIFNLMFKKFPNEILWRSRKDNVVNKWYFQRSVAVLDLSVDLDPEHHDKQQSQFKLFYYGNPQFAKRALRNKTRLREIMKSIRDIKPSWYK</sequence>
<evidence type="ECO:0000256" key="13">
    <source>
        <dbReference type="ARBA" id="ARBA00062052"/>
    </source>
</evidence>
<evidence type="ECO:0000256" key="11">
    <source>
        <dbReference type="ARBA" id="ARBA00023315"/>
    </source>
</evidence>
<dbReference type="PANTHER" id="PTHR23342:SF4">
    <property type="entry name" value="AMINO-ACID ACETYLTRANSFERASE, MITOCHONDRIAL"/>
    <property type="match status" value="1"/>
</dbReference>
<dbReference type="Proteomes" id="UP001162087">
    <property type="component" value="Chromosome 10"/>
</dbReference>
<dbReference type="PROSITE" id="PS51731">
    <property type="entry name" value="GNAT_NAGS"/>
    <property type="match status" value="1"/>
</dbReference>
<evidence type="ECO:0000256" key="14">
    <source>
        <dbReference type="PIRNR" id="PIRNR007892"/>
    </source>
</evidence>
<evidence type="ECO:0000256" key="2">
    <source>
        <dbReference type="ARBA" id="ARBA00004173"/>
    </source>
</evidence>
<keyword evidence="11 14" id="KW-0012">Acyltransferase</keyword>
<dbReference type="EMBL" id="OX365905">
    <property type="protein sequence ID" value="CAI4043680.1"/>
    <property type="molecule type" value="Genomic_DNA"/>
</dbReference>
<comment type="similarity">
    <text evidence="4 14">Belongs to the acetyltransferase family.</text>
</comment>
<dbReference type="GO" id="GO:0006592">
    <property type="term" value="P:ornithine biosynthetic process"/>
    <property type="evidence" value="ECO:0007669"/>
    <property type="project" value="TreeGrafter"/>
</dbReference>
<dbReference type="GO" id="GO:0004042">
    <property type="term" value="F:L-glutamate N-acetyltransferase activity"/>
    <property type="evidence" value="ECO:0007669"/>
    <property type="project" value="InterPro"/>
</dbReference>
<name>A0AA35IZR6_SACK1</name>
<keyword evidence="7 14" id="KW-0028">Amino-acid biosynthesis</keyword>
<keyword evidence="9" id="KW-0809">Transit peptide</keyword>
<comment type="catalytic activity">
    <reaction evidence="12 14">
        <text>L-glutamate + acetyl-CoA = N-acetyl-L-glutamate + CoA + H(+)</text>
        <dbReference type="Rhea" id="RHEA:24292"/>
        <dbReference type="ChEBI" id="CHEBI:15378"/>
        <dbReference type="ChEBI" id="CHEBI:29985"/>
        <dbReference type="ChEBI" id="CHEBI:44337"/>
        <dbReference type="ChEBI" id="CHEBI:57287"/>
        <dbReference type="ChEBI" id="CHEBI:57288"/>
        <dbReference type="EC" id="2.3.1.1"/>
    </reaction>
</comment>
<dbReference type="Gene3D" id="3.40.630.30">
    <property type="match status" value="1"/>
</dbReference>
<evidence type="ECO:0000256" key="7">
    <source>
        <dbReference type="ARBA" id="ARBA00022605"/>
    </source>
</evidence>
<evidence type="ECO:0000256" key="12">
    <source>
        <dbReference type="ARBA" id="ARBA00048372"/>
    </source>
</evidence>
<dbReference type="InterPro" id="IPR006855">
    <property type="entry name" value="Vertebrate-like_GNAT_dom"/>
</dbReference>
<evidence type="ECO:0000256" key="1">
    <source>
        <dbReference type="ARBA" id="ARBA00002294"/>
    </source>
</evidence>
<accession>A0AA35IZR6</accession>
<gene>
    <name evidence="16" type="primary">SKDI10G1420</name>
    <name evidence="16" type="ORF">SKDI_10G1420</name>
</gene>
<keyword evidence="17" id="KW-1185">Reference proteome</keyword>
<dbReference type="AlphaFoldDB" id="A0AA35IZR6"/>
<keyword evidence="8 14" id="KW-0808">Transferase</keyword>
<evidence type="ECO:0000256" key="9">
    <source>
        <dbReference type="ARBA" id="ARBA00022946"/>
    </source>
</evidence>
<protein>
    <recommendedName>
        <fullName evidence="6 14">Amino-acid acetyltransferase, mitochondrial</fullName>
        <ecNumber evidence="5 14">2.3.1.1</ecNumber>
    </recommendedName>
    <alternativeName>
        <fullName evidence="14">Glutamate N-acetyltransferase</fullName>
    </alternativeName>
    <alternativeName>
        <fullName evidence="14">N-acetylglutamate synthase</fullName>
    </alternativeName>
</protein>
<dbReference type="EC" id="2.3.1.1" evidence="5 14"/>
<dbReference type="GeneID" id="80924976"/>